<gene>
    <name evidence="1" type="ORF">BD311DRAFT_750269</name>
</gene>
<proteinExistence type="predicted"/>
<name>A0A4Q9MXT6_9APHY</name>
<evidence type="ECO:0000313" key="1">
    <source>
        <dbReference type="EMBL" id="TBU32565.1"/>
    </source>
</evidence>
<accession>A0A4Q9MXT6</accession>
<dbReference type="Proteomes" id="UP000292957">
    <property type="component" value="Unassembled WGS sequence"/>
</dbReference>
<dbReference type="AlphaFoldDB" id="A0A4Q9MXT6"/>
<reference evidence="1" key="1">
    <citation type="submission" date="2019-01" db="EMBL/GenBank/DDBJ databases">
        <title>Draft genome sequences of three monokaryotic isolates of the white-rot basidiomycete fungus Dichomitus squalens.</title>
        <authorList>
            <consortium name="DOE Joint Genome Institute"/>
            <person name="Lopez S.C."/>
            <person name="Andreopoulos B."/>
            <person name="Pangilinan J."/>
            <person name="Lipzen A."/>
            <person name="Riley R."/>
            <person name="Ahrendt S."/>
            <person name="Ng V."/>
            <person name="Barry K."/>
            <person name="Daum C."/>
            <person name="Grigoriev I.V."/>
            <person name="Hilden K.S."/>
            <person name="Makela M.R."/>
            <person name="de Vries R.P."/>
        </authorList>
    </citation>
    <scope>NUCLEOTIDE SEQUENCE [LARGE SCALE GENOMIC DNA]</scope>
    <source>
        <strain evidence="1">OM18370.1</strain>
    </source>
</reference>
<protein>
    <submittedName>
        <fullName evidence="1">Uncharacterized protein</fullName>
    </submittedName>
</protein>
<organism evidence="1">
    <name type="scientific">Dichomitus squalens</name>
    <dbReference type="NCBI Taxonomy" id="114155"/>
    <lineage>
        <taxon>Eukaryota</taxon>
        <taxon>Fungi</taxon>
        <taxon>Dikarya</taxon>
        <taxon>Basidiomycota</taxon>
        <taxon>Agaricomycotina</taxon>
        <taxon>Agaricomycetes</taxon>
        <taxon>Polyporales</taxon>
        <taxon>Polyporaceae</taxon>
        <taxon>Dichomitus</taxon>
    </lineage>
</organism>
<dbReference type="EMBL" id="ML143394">
    <property type="protein sequence ID" value="TBU32565.1"/>
    <property type="molecule type" value="Genomic_DNA"/>
</dbReference>
<sequence>MRYHSRGIGRVHTTPLFASWRLRLLVPFSAPAVIACLKHVSSRSGRGQNHRDLRPIFFCVCRSRSFLFLCRRERFQRICAIVGIRSAPQFVNGCHILFGCHPGEPI</sequence>